<evidence type="ECO:0000256" key="1">
    <source>
        <dbReference type="ARBA" id="ARBA00012513"/>
    </source>
</evidence>
<dbReference type="PROSITE" id="PS00107">
    <property type="entry name" value="PROTEIN_KINASE_ATP"/>
    <property type="match status" value="1"/>
</dbReference>
<evidence type="ECO:0000256" key="4">
    <source>
        <dbReference type="ARBA" id="ARBA00022741"/>
    </source>
</evidence>
<protein>
    <recommendedName>
        <fullName evidence="1">non-specific serine/threonine protein kinase</fullName>
        <ecNumber evidence="1">2.7.11.1</ecNumber>
    </recommendedName>
</protein>
<evidence type="ECO:0000256" key="8">
    <source>
        <dbReference type="ARBA" id="ARBA00048679"/>
    </source>
</evidence>
<feature type="domain" description="Protein kinase" evidence="10">
    <location>
        <begin position="88"/>
        <end position="364"/>
    </location>
</feature>
<evidence type="ECO:0000256" key="2">
    <source>
        <dbReference type="ARBA" id="ARBA00022527"/>
    </source>
</evidence>
<feature type="binding site" evidence="9">
    <location>
        <position position="117"/>
    </location>
    <ligand>
        <name>ATP</name>
        <dbReference type="ChEBI" id="CHEBI:30616"/>
    </ligand>
</feature>
<keyword evidence="2" id="KW-0723">Serine/threonine-protein kinase</keyword>
<dbReference type="InterPro" id="IPR052059">
    <property type="entry name" value="CR_Ser/Thr_kinase"/>
</dbReference>
<keyword evidence="3" id="KW-0808">Transferase</keyword>
<evidence type="ECO:0000313" key="12">
    <source>
        <dbReference type="Proteomes" id="UP000634136"/>
    </source>
</evidence>
<evidence type="ECO:0000256" key="9">
    <source>
        <dbReference type="PROSITE-ProRule" id="PRU10141"/>
    </source>
</evidence>
<dbReference type="GO" id="GO:0004674">
    <property type="term" value="F:protein serine/threonine kinase activity"/>
    <property type="evidence" value="ECO:0007669"/>
    <property type="project" value="UniProtKB-KW"/>
</dbReference>
<dbReference type="EC" id="2.7.11.1" evidence="1"/>
<evidence type="ECO:0000313" key="11">
    <source>
        <dbReference type="EMBL" id="KAF7808658.1"/>
    </source>
</evidence>
<dbReference type="InterPro" id="IPR000719">
    <property type="entry name" value="Prot_kinase_dom"/>
</dbReference>
<keyword evidence="6 9" id="KW-0067">ATP-binding</keyword>
<keyword evidence="5 11" id="KW-0418">Kinase</keyword>
<dbReference type="InterPro" id="IPR008271">
    <property type="entry name" value="Ser/Thr_kinase_AS"/>
</dbReference>
<evidence type="ECO:0000256" key="6">
    <source>
        <dbReference type="ARBA" id="ARBA00022840"/>
    </source>
</evidence>
<organism evidence="11 12">
    <name type="scientific">Senna tora</name>
    <dbReference type="NCBI Taxonomy" id="362788"/>
    <lineage>
        <taxon>Eukaryota</taxon>
        <taxon>Viridiplantae</taxon>
        <taxon>Streptophyta</taxon>
        <taxon>Embryophyta</taxon>
        <taxon>Tracheophyta</taxon>
        <taxon>Spermatophyta</taxon>
        <taxon>Magnoliopsida</taxon>
        <taxon>eudicotyledons</taxon>
        <taxon>Gunneridae</taxon>
        <taxon>Pentapetalae</taxon>
        <taxon>rosids</taxon>
        <taxon>fabids</taxon>
        <taxon>Fabales</taxon>
        <taxon>Fabaceae</taxon>
        <taxon>Caesalpinioideae</taxon>
        <taxon>Cassia clade</taxon>
        <taxon>Senna</taxon>
    </lineage>
</organism>
<name>A0A834SQ22_9FABA</name>
<dbReference type="AlphaFoldDB" id="A0A834SQ22"/>
<gene>
    <name evidence="11" type="ORF">G2W53_035401</name>
</gene>
<dbReference type="Proteomes" id="UP000634136">
    <property type="component" value="Unassembled WGS sequence"/>
</dbReference>
<dbReference type="PROSITE" id="PS00108">
    <property type="entry name" value="PROTEIN_KINASE_ST"/>
    <property type="match status" value="1"/>
</dbReference>
<dbReference type="PANTHER" id="PTHR47973">
    <property type="entry name" value="CYSTEINE-RICH RECEPTOR-LIKE PROTEIN KINASE 3"/>
    <property type="match status" value="1"/>
</dbReference>
<dbReference type="Gene3D" id="3.30.200.20">
    <property type="entry name" value="Phosphorylase Kinase, domain 1"/>
    <property type="match status" value="1"/>
</dbReference>
<evidence type="ECO:0000256" key="3">
    <source>
        <dbReference type="ARBA" id="ARBA00022679"/>
    </source>
</evidence>
<comment type="catalytic activity">
    <reaction evidence="8">
        <text>L-seryl-[protein] + ATP = O-phospho-L-seryl-[protein] + ADP + H(+)</text>
        <dbReference type="Rhea" id="RHEA:17989"/>
        <dbReference type="Rhea" id="RHEA-COMP:9863"/>
        <dbReference type="Rhea" id="RHEA-COMP:11604"/>
        <dbReference type="ChEBI" id="CHEBI:15378"/>
        <dbReference type="ChEBI" id="CHEBI:29999"/>
        <dbReference type="ChEBI" id="CHEBI:30616"/>
        <dbReference type="ChEBI" id="CHEBI:83421"/>
        <dbReference type="ChEBI" id="CHEBI:456216"/>
        <dbReference type="EC" id="2.7.11.1"/>
    </reaction>
</comment>
<comment type="catalytic activity">
    <reaction evidence="7">
        <text>L-threonyl-[protein] + ATP = O-phospho-L-threonyl-[protein] + ADP + H(+)</text>
        <dbReference type="Rhea" id="RHEA:46608"/>
        <dbReference type="Rhea" id="RHEA-COMP:11060"/>
        <dbReference type="Rhea" id="RHEA-COMP:11605"/>
        <dbReference type="ChEBI" id="CHEBI:15378"/>
        <dbReference type="ChEBI" id="CHEBI:30013"/>
        <dbReference type="ChEBI" id="CHEBI:30616"/>
        <dbReference type="ChEBI" id="CHEBI:61977"/>
        <dbReference type="ChEBI" id="CHEBI:456216"/>
        <dbReference type="EC" id="2.7.11.1"/>
    </reaction>
</comment>
<dbReference type="PROSITE" id="PS50011">
    <property type="entry name" value="PROTEIN_KINASE_DOM"/>
    <property type="match status" value="1"/>
</dbReference>
<dbReference type="SMART" id="SM00220">
    <property type="entry name" value="S_TKc"/>
    <property type="match status" value="1"/>
</dbReference>
<dbReference type="OrthoDB" id="688481at2759"/>
<evidence type="ECO:0000259" key="10">
    <source>
        <dbReference type="PROSITE" id="PS50011"/>
    </source>
</evidence>
<dbReference type="FunFam" id="1.10.510.10:FF:001023">
    <property type="entry name" value="Os07g0541700 protein"/>
    <property type="match status" value="1"/>
</dbReference>
<dbReference type="InterPro" id="IPR017441">
    <property type="entry name" value="Protein_kinase_ATP_BS"/>
</dbReference>
<sequence>MAAVLCTRLYCSKPMAISSFVSLDGRKRKNINVSVSSKFSILKTIKSSSSFMDRNKKSKEPQTYETLEEIAAKNRKIFSFETLDAATTNFSDCIGKGGFGAVYKGRLENGKEIAVKKLSNATPQGKREFHEEANVLTGLQHRNVVKLLGYCAHNNDYLFVYEFLPYSLDQFLSSSNEKKQLDWTERFGIINDIAKGLRYLHFDNRDRIVHRDIKPNNILLDQELKAKIADFGISRFFPEDRTHETVSKAIGTRYYNYILPLLSNDEALMVGSAYKLHTNGRSLEFLDPAIADPTVTDIEQVIRCIEIALLCVQGVSTARPDMEDVMSMLTGNHGPREASSILKPGVLGYLEDRLSLPASPTPFSTTSITLLSPKYLRSRRSARHTTRISSSPSMTFDPSFLTWIPSSQLSLILTPNSSPLLTHINLDLNFVRTCIQLMEVCSPYNFKNSVSRYCVEFDVVWSNLDSELRERYGAFGLDGVEEEGGVEGGESSVGFPQLEWFTKEDSPAVSVTLTLSAVSSVTWRASKLIDARGMTWKVL</sequence>
<comment type="caution">
    <text evidence="11">The sequence shown here is derived from an EMBL/GenBank/DDBJ whole genome shotgun (WGS) entry which is preliminary data.</text>
</comment>
<dbReference type="FunFam" id="3.30.200.20:FF:000178">
    <property type="entry name" value="serine/threonine-protein kinase PBS1-like"/>
    <property type="match status" value="1"/>
</dbReference>
<dbReference type="InterPro" id="IPR001245">
    <property type="entry name" value="Ser-Thr/Tyr_kinase_cat_dom"/>
</dbReference>
<keyword evidence="11" id="KW-0675">Receptor</keyword>
<dbReference type="Pfam" id="PF07714">
    <property type="entry name" value="PK_Tyr_Ser-Thr"/>
    <property type="match status" value="1"/>
</dbReference>
<dbReference type="EMBL" id="JAAIUW010000011">
    <property type="protein sequence ID" value="KAF7808658.1"/>
    <property type="molecule type" value="Genomic_DNA"/>
</dbReference>
<keyword evidence="12" id="KW-1185">Reference proteome</keyword>
<evidence type="ECO:0000256" key="7">
    <source>
        <dbReference type="ARBA" id="ARBA00047899"/>
    </source>
</evidence>
<accession>A0A834SQ22</accession>
<reference evidence="11" key="1">
    <citation type="submission" date="2020-09" db="EMBL/GenBank/DDBJ databases">
        <title>Genome-Enabled Discovery of Anthraquinone Biosynthesis in Senna tora.</title>
        <authorList>
            <person name="Kang S.-H."/>
            <person name="Pandey R.P."/>
            <person name="Lee C.-M."/>
            <person name="Sim J.-S."/>
            <person name="Jeong J.-T."/>
            <person name="Choi B.-S."/>
            <person name="Jung M."/>
            <person name="Ginzburg D."/>
            <person name="Zhao K."/>
            <person name="Won S.Y."/>
            <person name="Oh T.-J."/>
            <person name="Yu Y."/>
            <person name="Kim N.-H."/>
            <person name="Lee O.R."/>
            <person name="Lee T.-H."/>
            <person name="Bashyal P."/>
            <person name="Kim T.-S."/>
            <person name="Lee W.-H."/>
            <person name="Kawkins C."/>
            <person name="Kim C.-K."/>
            <person name="Kim J.S."/>
            <person name="Ahn B.O."/>
            <person name="Rhee S.Y."/>
            <person name="Sohng J.K."/>
        </authorList>
    </citation>
    <scope>NUCLEOTIDE SEQUENCE</scope>
    <source>
        <tissue evidence="11">Leaf</tissue>
    </source>
</reference>
<keyword evidence="4 9" id="KW-0547">Nucleotide-binding</keyword>
<proteinExistence type="predicted"/>
<dbReference type="SUPFAM" id="SSF56112">
    <property type="entry name" value="Protein kinase-like (PK-like)"/>
    <property type="match status" value="1"/>
</dbReference>
<evidence type="ECO:0000256" key="5">
    <source>
        <dbReference type="ARBA" id="ARBA00022777"/>
    </source>
</evidence>
<dbReference type="GO" id="GO:0005524">
    <property type="term" value="F:ATP binding"/>
    <property type="evidence" value="ECO:0007669"/>
    <property type="project" value="UniProtKB-UniRule"/>
</dbReference>
<dbReference type="InterPro" id="IPR011009">
    <property type="entry name" value="Kinase-like_dom_sf"/>
</dbReference>
<dbReference type="Gene3D" id="1.10.510.10">
    <property type="entry name" value="Transferase(Phosphotransferase) domain 1"/>
    <property type="match status" value="1"/>
</dbReference>